<keyword evidence="1" id="KW-0472">Membrane</keyword>
<sequence>MPEPSSDPLLGAVQEAVVQAYYPDRVRGASGARTRAQAAQSVVTVFAGALVATFTLTSLADAALITRAGGCVSVGLWLLAAVLYVHAIAASVPVGPDAARATRDARSLIDEVLKRADREALQIDRRQGRANWVSVIALMATVFTFATALFMVEPDKARPGVLILSAEGQVLLASLCGAPMERLEGDIDVTTLAGQYVAVTVPRCGPREQATLRIPQSAVAGTLTREG</sequence>
<dbReference type="RefSeq" id="WP_119576451.1">
    <property type="nucleotide sequence ID" value="NZ_QXEC01000012.1"/>
</dbReference>
<evidence type="ECO:0000256" key="1">
    <source>
        <dbReference type="SAM" id="Phobius"/>
    </source>
</evidence>
<keyword evidence="1" id="KW-1133">Transmembrane helix</keyword>
<feature type="transmembrane region" description="Helical" evidence="1">
    <location>
        <begin position="42"/>
        <end position="64"/>
    </location>
</feature>
<proteinExistence type="predicted"/>
<gene>
    <name evidence="2" type="ORF">D2L64_14255</name>
</gene>
<accession>A0A418MTS4</accession>
<dbReference type="EMBL" id="QXEC01000012">
    <property type="protein sequence ID" value="RIV37740.1"/>
    <property type="molecule type" value="Genomic_DNA"/>
</dbReference>
<protein>
    <submittedName>
        <fullName evidence="2">Uncharacterized protein</fullName>
    </submittedName>
</protein>
<dbReference type="Proteomes" id="UP000283832">
    <property type="component" value="Unassembled WGS sequence"/>
</dbReference>
<feature type="transmembrane region" description="Helical" evidence="1">
    <location>
        <begin position="76"/>
        <end position="94"/>
    </location>
</feature>
<name>A0A418MTS4_9ACTN</name>
<organism evidence="2 3">
    <name type="scientific">Micromonospora radicis</name>
    <dbReference type="NCBI Taxonomy" id="1894971"/>
    <lineage>
        <taxon>Bacteria</taxon>
        <taxon>Bacillati</taxon>
        <taxon>Actinomycetota</taxon>
        <taxon>Actinomycetes</taxon>
        <taxon>Micromonosporales</taxon>
        <taxon>Micromonosporaceae</taxon>
        <taxon>Micromonospora</taxon>
    </lineage>
</organism>
<keyword evidence="1" id="KW-0812">Transmembrane</keyword>
<keyword evidence="3" id="KW-1185">Reference proteome</keyword>
<evidence type="ECO:0000313" key="2">
    <source>
        <dbReference type="EMBL" id="RIV37740.1"/>
    </source>
</evidence>
<evidence type="ECO:0000313" key="3">
    <source>
        <dbReference type="Proteomes" id="UP000283832"/>
    </source>
</evidence>
<comment type="caution">
    <text evidence="2">The sequence shown here is derived from an EMBL/GenBank/DDBJ whole genome shotgun (WGS) entry which is preliminary data.</text>
</comment>
<reference evidence="2 3" key="1">
    <citation type="submission" date="2018-08" db="EMBL/GenBank/DDBJ databases">
        <title>Jishengella sp. nov., isolated from a root of Azadirachta indica A. Juss. var. siamensis Valenton.</title>
        <authorList>
            <person name="Kuncharoen N."/>
            <person name="Tanasupawat S."/>
            <person name="Kudo T."/>
            <person name="Ohkuma M."/>
        </authorList>
    </citation>
    <scope>NUCLEOTIDE SEQUENCE [LARGE SCALE GENOMIC DNA]</scope>
    <source>
        <strain evidence="2 3">AZ1-13</strain>
    </source>
</reference>
<dbReference type="OrthoDB" id="3383668at2"/>
<feature type="transmembrane region" description="Helical" evidence="1">
    <location>
        <begin position="132"/>
        <end position="152"/>
    </location>
</feature>
<dbReference type="AlphaFoldDB" id="A0A418MTS4"/>